<gene>
    <name evidence="1" type="ORF">GT664_06355</name>
</gene>
<comment type="caution">
    <text evidence="1">The sequence shown here is derived from an EMBL/GenBank/DDBJ whole genome shotgun (WGS) entry which is preliminary data.</text>
</comment>
<dbReference type="EMBL" id="WWTN01000008">
    <property type="protein sequence ID" value="MZH55392.1"/>
    <property type="molecule type" value="Genomic_DNA"/>
</dbReference>
<evidence type="ECO:0000313" key="1">
    <source>
        <dbReference type="EMBL" id="MZH55392.1"/>
    </source>
</evidence>
<evidence type="ECO:0008006" key="3">
    <source>
        <dbReference type="Google" id="ProtNLM"/>
    </source>
</evidence>
<dbReference type="RefSeq" id="WP_177215792.1">
    <property type="nucleotide sequence ID" value="NZ_FOTN01000002.1"/>
</dbReference>
<accession>A0AB36B601</accession>
<protein>
    <recommendedName>
        <fullName evidence="3">Transposase</fullName>
    </recommendedName>
</protein>
<organism evidence="1 2">
    <name type="scientific">Clostridium innocuum</name>
    <dbReference type="NCBI Taxonomy" id="1522"/>
    <lineage>
        <taxon>Bacteria</taxon>
        <taxon>Bacillati</taxon>
        <taxon>Bacillota</taxon>
        <taxon>Clostridia</taxon>
        <taxon>Eubacteriales</taxon>
        <taxon>Clostridiaceae</taxon>
        <taxon>Clostridium</taxon>
    </lineage>
</organism>
<name>A0AB36B601_CLOIN</name>
<evidence type="ECO:0000313" key="2">
    <source>
        <dbReference type="Proteomes" id="UP000604383"/>
    </source>
</evidence>
<reference evidence="1" key="1">
    <citation type="journal article" date="2019" name="Nat. Med.">
        <title>A library of human gut bacterial isolates paired with longitudinal multiomics data enables mechanistic microbiome research.</title>
        <authorList>
            <person name="Poyet M."/>
            <person name="Groussin M."/>
            <person name="Gibbons S.M."/>
            <person name="Avila-Pacheco J."/>
            <person name="Jiang X."/>
            <person name="Kearney S.M."/>
            <person name="Perrotta A.R."/>
            <person name="Berdy B."/>
            <person name="Zhao S."/>
            <person name="Lieberman T.D."/>
            <person name="Swanson P.K."/>
            <person name="Smith M."/>
            <person name="Roesemann S."/>
            <person name="Alexander J.E."/>
            <person name="Rich S.A."/>
            <person name="Livny J."/>
            <person name="Vlamakis H."/>
            <person name="Clish C."/>
            <person name="Bullock K."/>
            <person name="Deik A."/>
            <person name="Scott J."/>
            <person name="Pierce K.A."/>
            <person name="Xavier R.J."/>
            <person name="Alm E.J."/>
        </authorList>
    </citation>
    <scope>NUCLEOTIDE SEQUENCE</scope>
    <source>
        <strain evidence="1">BIOML-A12</strain>
    </source>
</reference>
<sequence length="59" mass="6897">MLHPVMKWGGTCYYIYSKNAWNHERRFDTSIESDSVATATVNFKKQTHKKTSLKQDAVF</sequence>
<dbReference type="Proteomes" id="UP000604383">
    <property type="component" value="Unassembled WGS sequence"/>
</dbReference>
<dbReference type="AlphaFoldDB" id="A0AB36B601"/>
<proteinExistence type="predicted"/>